<comment type="caution">
    <text evidence="1">The sequence shown here is derived from an EMBL/GenBank/DDBJ whole genome shotgun (WGS) entry which is preliminary data.</text>
</comment>
<organism evidence="1 2">
    <name type="scientific">Nephila pilipes</name>
    <name type="common">Giant wood spider</name>
    <name type="synonym">Nephila maculata</name>
    <dbReference type="NCBI Taxonomy" id="299642"/>
    <lineage>
        <taxon>Eukaryota</taxon>
        <taxon>Metazoa</taxon>
        <taxon>Ecdysozoa</taxon>
        <taxon>Arthropoda</taxon>
        <taxon>Chelicerata</taxon>
        <taxon>Arachnida</taxon>
        <taxon>Araneae</taxon>
        <taxon>Araneomorphae</taxon>
        <taxon>Entelegynae</taxon>
        <taxon>Araneoidea</taxon>
        <taxon>Nephilidae</taxon>
        <taxon>Nephila</taxon>
    </lineage>
</organism>
<reference evidence="1" key="1">
    <citation type="submission" date="2020-08" db="EMBL/GenBank/DDBJ databases">
        <title>Multicomponent nature underlies the extraordinary mechanical properties of spider dragline silk.</title>
        <authorList>
            <person name="Kono N."/>
            <person name="Nakamura H."/>
            <person name="Mori M."/>
            <person name="Yoshida Y."/>
            <person name="Ohtoshi R."/>
            <person name="Malay A.D."/>
            <person name="Moran D.A.P."/>
            <person name="Tomita M."/>
            <person name="Numata K."/>
            <person name="Arakawa K."/>
        </authorList>
    </citation>
    <scope>NUCLEOTIDE SEQUENCE</scope>
</reference>
<evidence type="ECO:0000313" key="2">
    <source>
        <dbReference type="Proteomes" id="UP000887013"/>
    </source>
</evidence>
<accession>A0A8X6TC62</accession>
<proteinExistence type="predicted"/>
<protein>
    <submittedName>
        <fullName evidence="1">Uncharacterized protein</fullName>
    </submittedName>
</protein>
<dbReference type="Proteomes" id="UP000887013">
    <property type="component" value="Unassembled WGS sequence"/>
</dbReference>
<dbReference type="EMBL" id="BMAW01005099">
    <property type="protein sequence ID" value="GFS92514.1"/>
    <property type="molecule type" value="Genomic_DNA"/>
</dbReference>
<sequence length="98" mass="11507">MRSRLARQISCAKLIKDYSFSELNINPHIREWTFNPEILYPSSRRIDYRRSPHGVGISLISRSIWFCLSCDFEDIYSISIDGGQIIEMIESKFISKIF</sequence>
<keyword evidence="2" id="KW-1185">Reference proteome</keyword>
<name>A0A8X6TC62_NEPPI</name>
<gene>
    <name evidence="1" type="ORF">NPIL_695171</name>
</gene>
<dbReference type="AlphaFoldDB" id="A0A8X6TC62"/>
<evidence type="ECO:0000313" key="1">
    <source>
        <dbReference type="EMBL" id="GFS92514.1"/>
    </source>
</evidence>